<keyword evidence="4" id="KW-1185">Reference proteome</keyword>
<evidence type="ECO:0000313" key="3">
    <source>
        <dbReference type="EMBL" id="CAF0758942.1"/>
    </source>
</evidence>
<dbReference type="InterPro" id="IPR000626">
    <property type="entry name" value="Ubiquitin-like_dom"/>
</dbReference>
<sequence length="870" mass="101645">MTDQDEVEVPIDIHRLLVEGVTENCTDEMLQLYISLIFNANLDDTFKIEQFRRNRRRVMLKFNRKYNFDEVVSRQKKVPELCGSTVSFHQVKIPDTIRVSELSNNCTKEVLNLYFSNTKISDGGDIKSIKLFPFENKALIQFKNFKVIQNILAKTHIICESLVKIEKYYGPIEEEYFREEEQSDNLVSETGRKSLTSLRSFNTPLNQIDKTKLVVSNIQENVSIQQLDFYIQLLCNRQEINEINWSLENKGKLLIDFKKEIDINKVLSEFTNFNNLNGKLAQIETVNETRTLVVLVKDFKDQKKTLKIDSINDDEYKPETIPATRDLLDLYFTNKTRSGGGEIESIERRSSRYWIVIMKDQRSVKEILSRKHNVDGKPIKVFPYYENFGLPYIFRPLFDDFNSSTITFKLKIKDERLRYFCKVKNLHKKLNDILSESNAESKYNKQESNILYVNYVEYLKTNVPYTERMWRLKVKESIEYFLQVYKYEKLTLSHQQWATIVKTKQINSSLLNKSIKSMDSEDAYEDADMIDASSILGDSKIKLIGNNCAIINVNETSSNVEISIVGPNSEVDRFIVKIKDIICKAYFTFELEEKIIKFKTYLYECEELLSKWLNDTESVDSDNELTLNSAHSTDNESLSASYRRNSEGVRLNKSRKNTIDEFLSKLERDHLDMELSYGKLFQELGYTFLTGSGAGEENDDQDDGDYKEFNDKLASSLDESVILKQNEQNESQMDKIKYTLDDLRNRINDMRKKFRQFVIKSKRSKVSRQADLSEDGESEFDELDDDEDNKDLIKLCVYVKEQAKILTLKVHRKCKVRELKQILLEKCADSKVETIDELQLTFNSVELSNDKYTISDYNVSDKSTITLEFI</sequence>
<dbReference type="Proteomes" id="UP000663879">
    <property type="component" value="Unassembled WGS sequence"/>
</dbReference>
<reference evidence="3" key="1">
    <citation type="submission" date="2021-02" db="EMBL/GenBank/DDBJ databases">
        <authorList>
            <person name="Nowell W R."/>
        </authorList>
    </citation>
    <scope>NUCLEOTIDE SEQUENCE</scope>
    <source>
        <strain evidence="3">Ploen Becks lab</strain>
    </source>
</reference>
<comment type="caution">
    <text evidence="3">The sequence shown here is derived from an EMBL/GenBank/DDBJ whole genome shotgun (WGS) entry which is preliminary data.</text>
</comment>
<dbReference type="Gene3D" id="3.30.70.330">
    <property type="match status" value="2"/>
</dbReference>
<dbReference type="InterPro" id="IPR012677">
    <property type="entry name" value="Nucleotide-bd_a/b_plait_sf"/>
</dbReference>
<keyword evidence="1" id="KW-0175">Coiled coil</keyword>
<name>A0A813PQG8_9BILA</name>
<evidence type="ECO:0000256" key="1">
    <source>
        <dbReference type="SAM" id="Coils"/>
    </source>
</evidence>
<feature type="domain" description="Ubiquitin-like" evidence="2">
    <location>
        <begin position="793"/>
        <end position="867"/>
    </location>
</feature>
<protein>
    <recommendedName>
        <fullName evidence="2">Ubiquitin-like domain-containing protein</fullName>
    </recommendedName>
</protein>
<dbReference type="PROSITE" id="PS50053">
    <property type="entry name" value="UBIQUITIN_2"/>
    <property type="match status" value="1"/>
</dbReference>
<feature type="coiled-coil region" evidence="1">
    <location>
        <begin position="726"/>
        <end position="760"/>
    </location>
</feature>
<accession>A0A813PQG8</accession>
<evidence type="ECO:0000259" key="2">
    <source>
        <dbReference type="PROSITE" id="PS50053"/>
    </source>
</evidence>
<dbReference type="EMBL" id="CAJNOC010000418">
    <property type="protein sequence ID" value="CAF0758942.1"/>
    <property type="molecule type" value="Genomic_DNA"/>
</dbReference>
<evidence type="ECO:0000313" key="4">
    <source>
        <dbReference type="Proteomes" id="UP000663879"/>
    </source>
</evidence>
<dbReference type="Gene3D" id="3.10.20.90">
    <property type="entry name" value="Phosphatidylinositol 3-kinase Catalytic Subunit, Chain A, domain 1"/>
    <property type="match status" value="1"/>
</dbReference>
<dbReference type="SUPFAM" id="SSF54236">
    <property type="entry name" value="Ubiquitin-like"/>
    <property type="match status" value="1"/>
</dbReference>
<dbReference type="CDD" id="cd17039">
    <property type="entry name" value="Ubl_ubiquitin_like"/>
    <property type="match status" value="1"/>
</dbReference>
<proteinExistence type="predicted"/>
<gene>
    <name evidence="3" type="ORF">OXX778_LOCUS4324</name>
</gene>
<organism evidence="3 4">
    <name type="scientific">Brachionus calyciflorus</name>
    <dbReference type="NCBI Taxonomy" id="104777"/>
    <lineage>
        <taxon>Eukaryota</taxon>
        <taxon>Metazoa</taxon>
        <taxon>Spiralia</taxon>
        <taxon>Gnathifera</taxon>
        <taxon>Rotifera</taxon>
        <taxon>Eurotatoria</taxon>
        <taxon>Monogononta</taxon>
        <taxon>Pseudotrocha</taxon>
        <taxon>Ploima</taxon>
        <taxon>Brachionidae</taxon>
        <taxon>Brachionus</taxon>
    </lineage>
</organism>
<dbReference type="OrthoDB" id="6133115at2759"/>
<dbReference type="Pfam" id="PF23085">
    <property type="entry name" value="RRM_PARP14_3"/>
    <property type="match status" value="2"/>
</dbReference>
<dbReference type="AlphaFoldDB" id="A0A813PQG8"/>
<dbReference type="InterPro" id="IPR029071">
    <property type="entry name" value="Ubiquitin-like_domsf"/>
</dbReference>